<dbReference type="WBParaSite" id="PS1159_v2.g20685.t1">
    <property type="protein sequence ID" value="PS1159_v2.g20685.t1"/>
    <property type="gene ID" value="PS1159_v2.g20685"/>
</dbReference>
<sequence length="331" mass="37922">MAADSDFRFSEEYDDLRLVGNGQTCIAADLTVNRSKNRFTNILPFDHSRVKLIPTDDEEGSDYINANYIPGFNSRREFIAAQGPLPSTRDDFWRVVWEQQCPAIIALTKCVEKGRDKCHQYWPDNNQRSVLYGDIEVTLLNEIHYDEFVIRDLKLQNLSETPQTARNVIHLHYMAWPDFGVPDDPSGIVNFARLFRSKLPPFPSNKPTIVHCSAGVGRSGSFMAMDRLMQHIDIGKNIDVFGTVHEMRLERCHMVQNEQQYIFIHHCLVYILEKYYPHLINPTGHPTSNYGFVPPTPGLFGNNQQTQNPRIEVHQNPAFIEDDEGIAESGL</sequence>
<evidence type="ECO:0000313" key="1">
    <source>
        <dbReference type="Proteomes" id="UP000887580"/>
    </source>
</evidence>
<protein>
    <submittedName>
        <fullName evidence="2">Uncharacterized protein</fullName>
    </submittedName>
</protein>
<evidence type="ECO:0000313" key="2">
    <source>
        <dbReference type="WBParaSite" id="PS1159_v2.g20685.t1"/>
    </source>
</evidence>
<reference evidence="2" key="1">
    <citation type="submission" date="2022-11" db="UniProtKB">
        <authorList>
            <consortium name="WormBaseParasite"/>
        </authorList>
    </citation>
    <scope>IDENTIFICATION</scope>
</reference>
<accession>A0AC35FV20</accession>
<dbReference type="Proteomes" id="UP000887580">
    <property type="component" value="Unplaced"/>
</dbReference>
<name>A0AC35FV20_9BILA</name>
<organism evidence="1 2">
    <name type="scientific">Panagrolaimus sp. PS1159</name>
    <dbReference type="NCBI Taxonomy" id="55785"/>
    <lineage>
        <taxon>Eukaryota</taxon>
        <taxon>Metazoa</taxon>
        <taxon>Ecdysozoa</taxon>
        <taxon>Nematoda</taxon>
        <taxon>Chromadorea</taxon>
        <taxon>Rhabditida</taxon>
        <taxon>Tylenchina</taxon>
        <taxon>Panagrolaimomorpha</taxon>
        <taxon>Panagrolaimoidea</taxon>
        <taxon>Panagrolaimidae</taxon>
        <taxon>Panagrolaimus</taxon>
    </lineage>
</organism>
<proteinExistence type="predicted"/>